<evidence type="ECO:0000313" key="2">
    <source>
        <dbReference type="EMBL" id="MBA9027989.1"/>
    </source>
</evidence>
<name>A0ABR6CSI5_9BACI</name>
<evidence type="ECO:0000259" key="1">
    <source>
        <dbReference type="Pfam" id="PF22790"/>
    </source>
</evidence>
<dbReference type="EMBL" id="JACJHX010000011">
    <property type="protein sequence ID" value="MBA9027989.1"/>
    <property type="molecule type" value="Genomic_DNA"/>
</dbReference>
<feature type="domain" description="YkoP-like" evidence="1">
    <location>
        <begin position="2"/>
        <end position="181"/>
    </location>
</feature>
<comment type="caution">
    <text evidence="2">The sequence shown here is derived from an EMBL/GenBank/DDBJ whole genome shotgun (WGS) entry which is preliminary data.</text>
</comment>
<dbReference type="Pfam" id="PF22790">
    <property type="entry name" value="YkoP"/>
    <property type="match status" value="1"/>
</dbReference>
<accession>A0ABR6CSI5</accession>
<dbReference type="Proteomes" id="UP000626697">
    <property type="component" value="Unassembled WGS sequence"/>
</dbReference>
<dbReference type="RefSeq" id="WP_028393867.1">
    <property type="nucleotide sequence ID" value="NZ_JACJHX010000011.1"/>
</dbReference>
<keyword evidence="3" id="KW-1185">Reference proteome</keyword>
<gene>
    <name evidence="2" type="ORF">HNP81_003303</name>
</gene>
<proteinExistence type="predicted"/>
<sequence length="184" mass="21192">MKSYIIVAWNMIDPIYYHLSNLTYIYNGKAEKNFLRVKLTRYKGRNVVLSDGTLINKNDTLVKIHLHNAVLLKELGQTKSDFSRGRFIFHAVRKSLPDLVTYIQKHHQADQIKGIIGITSLDKGVNRLGFEVVPIANPFYKWFKWASFLPISILSGTDVSIKKHTGPSYLFMSKDCLISRYKVQ</sequence>
<organism evidence="2 3">
    <name type="scientific">Peribacillus huizhouensis</name>
    <dbReference type="NCBI Taxonomy" id="1501239"/>
    <lineage>
        <taxon>Bacteria</taxon>
        <taxon>Bacillati</taxon>
        <taxon>Bacillota</taxon>
        <taxon>Bacilli</taxon>
        <taxon>Bacillales</taxon>
        <taxon>Bacillaceae</taxon>
        <taxon>Peribacillus</taxon>
    </lineage>
</organism>
<reference evidence="2 3" key="1">
    <citation type="submission" date="2020-08" db="EMBL/GenBank/DDBJ databases">
        <title>Genomic Encyclopedia of Type Strains, Phase IV (KMG-IV): sequencing the most valuable type-strain genomes for metagenomic binning, comparative biology and taxonomic classification.</title>
        <authorList>
            <person name="Goeker M."/>
        </authorList>
    </citation>
    <scope>NUCLEOTIDE SEQUENCE [LARGE SCALE GENOMIC DNA]</scope>
    <source>
        <strain evidence="2 3">DSM 105481</strain>
    </source>
</reference>
<dbReference type="InterPro" id="IPR054467">
    <property type="entry name" value="YkoP-like_dom"/>
</dbReference>
<evidence type="ECO:0000313" key="3">
    <source>
        <dbReference type="Proteomes" id="UP000626697"/>
    </source>
</evidence>
<protein>
    <recommendedName>
        <fullName evidence="1">YkoP-like domain-containing protein</fullName>
    </recommendedName>
</protein>